<dbReference type="PANTHER" id="PTHR42879:SF6">
    <property type="entry name" value="NADPH-DEPENDENT REDUCTASE BACG"/>
    <property type="match status" value="1"/>
</dbReference>
<organism evidence="2">
    <name type="scientific">marine metagenome</name>
    <dbReference type="NCBI Taxonomy" id="408172"/>
    <lineage>
        <taxon>unclassified sequences</taxon>
        <taxon>metagenomes</taxon>
        <taxon>ecological metagenomes</taxon>
    </lineage>
</organism>
<protein>
    <recommendedName>
        <fullName evidence="3">3-oxoacyl-ACP reductase</fullName>
    </recommendedName>
</protein>
<accession>A0A381Y9S1</accession>
<gene>
    <name evidence="2" type="ORF">METZ01_LOCUS126710</name>
</gene>
<evidence type="ECO:0000313" key="2">
    <source>
        <dbReference type="EMBL" id="SVA73856.1"/>
    </source>
</evidence>
<evidence type="ECO:0000256" key="1">
    <source>
        <dbReference type="ARBA" id="ARBA00006484"/>
    </source>
</evidence>
<dbReference type="PRINTS" id="PR00080">
    <property type="entry name" value="SDRFAMILY"/>
</dbReference>
<dbReference type="InterPro" id="IPR036291">
    <property type="entry name" value="NAD(P)-bd_dom_sf"/>
</dbReference>
<dbReference type="InterPro" id="IPR050259">
    <property type="entry name" value="SDR"/>
</dbReference>
<dbReference type="Gene3D" id="3.40.50.720">
    <property type="entry name" value="NAD(P)-binding Rossmann-like Domain"/>
    <property type="match status" value="1"/>
</dbReference>
<dbReference type="InterPro" id="IPR002347">
    <property type="entry name" value="SDR_fam"/>
</dbReference>
<evidence type="ECO:0008006" key="3">
    <source>
        <dbReference type="Google" id="ProtNLM"/>
    </source>
</evidence>
<dbReference type="SUPFAM" id="SSF51735">
    <property type="entry name" value="NAD(P)-binding Rossmann-fold domains"/>
    <property type="match status" value="1"/>
</dbReference>
<dbReference type="PRINTS" id="PR00081">
    <property type="entry name" value="GDHRDH"/>
</dbReference>
<sequence length="199" mass="21793">MVQADLNTDEGKISLINACPDADILVNNNGGPAPAEFLNIEKEQWIDALEMNMLAAVFLIKELLPGMKKRKFGRIINITSAMVKSPHPLMSLSTSARAGLTALSKSLSKDVSSYNVTINNLLPERFDTDRQIFMTEMLMNSKGITREEARDEIISTLAAKRFGDPKEFGSTCAFLCSIHAGYISGQNIQLDGGSYEGLM</sequence>
<name>A0A381Y9S1_9ZZZZ</name>
<comment type="similarity">
    <text evidence="1">Belongs to the short-chain dehydrogenases/reductases (SDR) family.</text>
</comment>
<reference evidence="2" key="1">
    <citation type="submission" date="2018-05" db="EMBL/GenBank/DDBJ databases">
        <authorList>
            <person name="Lanie J.A."/>
            <person name="Ng W.-L."/>
            <person name="Kazmierczak K.M."/>
            <person name="Andrzejewski T.M."/>
            <person name="Davidsen T.M."/>
            <person name="Wayne K.J."/>
            <person name="Tettelin H."/>
            <person name="Glass J.I."/>
            <person name="Rusch D."/>
            <person name="Podicherti R."/>
            <person name="Tsui H.-C.T."/>
            <person name="Winkler M.E."/>
        </authorList>
    </citation>
    <scope>NUCLEOTIDE SEQUENCE</scope>
</reference>
<dbReference type="Pfam" id="PF13561">
    <property type="entry name" value="adh_short_C2"/>
    <property type="match status" value="1"/>
</dbReference>
<dbReference type="AlphaFoldDB" id="A0A381Y9S1"/>
<dbReference type="EMBL" id="UINC01017732">
    <property type="protein sequence ID" value="SVA73856.1"/>
    <property type="molecule type" value="Genomic_DNA"/>
</dbReference>
<dbReference type="PANTHER" id="PTHR42879">
    <property type="entry name" value="3-OXOACYL-(ACYL-CARRIER-PROTEIN) REDUCTASE"/>
    <property type="match status" value="1"/>
</dbReference>
<proteinExistence type="inferred from homology"/>